<name>D0LW49_HALO1</name>
<comment type="caution">
    <text evidence="14">Lacks conserved residue(s) required for the propagation of feature annotation.</text>
</comment>
<dbReference type="Pfam" id="PF00926">
    <property type="entry name" value="DHBP_synthase"/>
    <property type="match status" value="1"/>
</dbReference>
<comment type="similarity">
    <text evidence="6">In the C-terminal section; belongs to the GTP cyclohydrolase II family.</text>
</comment>
<gene>
    <name evidence="14" type="primary">ribB</name>
    <name evidence="17" type="ordered locus">Hoch_3479</name>
</gene>
<dbReference type="SUPFAM" id="SSF142695">
    <property type="entry name" value="RibA-like"/>
    <property type="match status" value="1"/>
</dbReference>
<accession>D0LW49</accession>
<dbReference type="RefSeq" id="WP_012828580.1">
    <property type="nucleotide sequence ID" value="NC_013440.1"/>
</dbReference>
<feature type="binding site" evidence="14">
    <location>
        <begin position="142"/>
        <end position="146"/>
    </location>
    <ligand>
        <name>D-ribulose 5-phosphate</name>
        <dbReference type="ChEBI" id="CHEBI:58121"/>
    </ligand>
</feature>
<dbReference type="Gene3D" id="3.90.870.10">
    <property type="entry name" value="DHBP synthase"/>
    <property type="match status" value="1"/>
</dbReference>
<evidence type="ECO:0000256" key="13">
    <source>
        <dbReference type="ARBA" id="ARBA00023239"/>
    </source>
</evidence>
<dbReference type="KEGG" id="hoh:Hoch_3479"/>
<comment type="similarity">
    <text evidence="5">In the N-terminal section; belongs to the DHBP synthase family.</text>
</comment>
<comment type="function">
    <text evidence="3 14">Catalyzes the conversion of D-ribulose 5-phosphate to formate and 3,4-dihydroxy-2-butanone 4-phosphate.</text>
</comment>
<comment type="cofactor">
    <cofactor evidence="14">
        <name>Mg(2+)</name>
        <dbReference type="ChEBI" id="CHEBI:18420"/>
    </cofactor>
    <cofactor evidence="14">
        <name>Mn(2+)</name>
        <dbReference type="ChEBI" id="CHEBI:29035"/>
    </cofactor>
    <text evidence="14">Binds 2 divalent metal cations per subunit. Magnesium or manganese.</text>
</comment>
<evidence type="ECO:0000256" key="3">
    <source>
        <dbReference type="ARBA" id="ARBA00002284"/>
    </source>
</evidence>
<feature type="binding site" evidence="14">
    <location>
        <position position="30"/>
    </location>
    <ligand>
        <name>Mg(2+)</name>
        <dbReference type="ChEBI" id="CHEBI:18420"/>
        <label>1</label>
    </ligand>
</feature>
<evidence type="ECO:0000256" key="9">
    <source>
        <dbReference type="ARBA" id="ARBA00022619"/>
    </source>
</evidence>
<feature type="binding site" evidence="14">
    <location>
        <position position="34"/>
    </location>
    <ligand>
        <name>D-ribulose 5-phosphate</name>
        <dbReference type="ChEBI" id="CHEBI:58121"/>
    </ligand>
</feature>
<evidence type="ECO:0000256" key="6">
    <source>
        <dbReference type="ARBA" id="ARBA00008976"/>
    </source>
</evidence>
<evidence type="ECO:0000256" key="5">
    <source>
        <dbReference type="ARBA" id="ARBA00005520"/>
    </source>
</evidence>
<comment type="subunit">
    <text evidence="14">Homodimer.</text>
</comment>
<keyword evidence="13 14" id="KW-0456">Lyase</keyword>
<comment type="cofactor">
    <cofactor evidence="2">
        <name>Mn(2+)</name>
        <dbReference type="ChEBI" id="CHEBI:29035"/>
    </cofactor>
</comment>
<evidence type="ECO:0000256" key="10">
    <source>
        <dbReference type="ARBA" id="ARBA00022723"/>
    </source>
</evidence>
<dbReference type="PANTHER" id="PTHR21327">
    <property type="entry name" value="GTP CYCLOHYDROLASE II-RELATED"/>
    <property type="match status" value="1"/>
</dbReference>
<feature type="binding site" evidence="14">
    <location>
        <begin position="29"/>
        <end position="30"/>
    </location>
    <ligand>
        <name>D-ribulose 5-phosphate</name>
        <dbReference type="ChEBI" id="CHEBI:58121"/>
    </ligand>
</feature>
<dbReference type="HAMAP" id="MF_00180">
    <property type="entry name" value="RibB"/>
    <property type="match status" value="1"/>
</dbReference>
<evidence type="ECO:0000256" key="14">
    <source>
        <dbReference type="HAMAP-Rule" id="MF_00180"/>
    </source>
</evidence>
<comment type="similarity">
    <text evidence="14">Belongs to the DHBP synthase family.</text>
</comment>
<keyword evidence="11 14" id="KW-0460">Magnesium</keyword>
<keyword evidence="18" id="KW-1185">Reference proteome</keyword>
<dbReference type="AlphaFoldDB" id="D0LW49"/>
<keyword evidence="12 14" id="KW-0464">Manganese</keyword>
<keyword evidence="9 14" id="KW-0686">Riboflavin biosynthesis</keyword>
<dbReference type="InterPro" id="IPR000422">
    <property type="entry name" value="DHBP_synthase_RibB"/>
</dbReference>
<dbReference type="GO" id="GO:0030145">
    <property type="term" value="F:manganese ion binding"/>
    <property type="evidence" value="ECO:0007669"/>
    <property type="project" value="UniProtKB-UniRule"/>
</dbReference>
<evidence type="ECO:0000256" key="4">
    <source>
        <dbReference type="ARBA" id="ARBA00004904"/>
    </source>
</evidence>
<keyword evidence="10 14" id="KW-0479">Metal-binding</keyword>
<evidence type="ECO:0000256" key="12">
    <source>
        <dbReference type="ARBA" id="ARBA00023211"/>
    </source>
</evidence>
<dbReference type="InterPro" id="IPR036144">
    <property type="entry name" value="RibA-like_sf"/>
</dbReference>
<feature type="region of interest" description="Disordered" evidence="15">
    <location>
        <begin position="379"/>
        <end position="408"/>
    </location>
</feature>
<dbReference type="EC" id="4.1.99.12" evidence="7 14"/>
<dbReference type="Gene3D" id="3.40.50.10990">
    <property type="entry name" value="GTP cyclohydrolase II"/>
    <property type="match status" value="1"/>
</dbReference>
<dbReference type="EMBL" id="CP001804">
    <property type="protein sequence ID" value="ACY15981.1"/>
    <property type="molecule type" value="Genomic_DNA"/>
</dbReference>
<dbReference type="GO" id="GO:0008686">
    <property type="term" value="F:3,4-dihydroxy-2-butanone-4-phosphate synthase activity"/>
    <property type="evidence" value="ECO:0007669"/>
    <property type="project" value="UniProtKB-UniRule"/>
</dbReference>
<evidence type="ECO:0000256" key="11">
    <source>
        <dbReference type="ARBA" id="ARBA00022842"/>
    </source>
</evidence>
<evidence type="ECO:0000256" key="1">
    <source>
        <dbReference type="ARBA" id="ARBA00000141"/>
    </source>
</evidence>
<dbReference type="eggNOG" id="COG0807">
    <property type="taxonomic scope" value="Bacteria"/>
</dbReference>
<evidence type="ECO:0000256" key="7">
    <source>
        <dbReference type="ARBA" id="ARBA00012153"/>
    </source>
</evidence>
<evidence type="ECO:0000256" key="8">
    <source>
        <dbReference type="ARBA" id="ARBA00018836"/>
    </source>
</evidence>
<dbReference type="PIRSF" id="PIRSF001259">
    <property type="entry name" value="RibA"/>
    <property type="match status" value="1"/>
</dbReference>
<dbReference type="HOGENOM" id="CLU_020273_1_2_7"/>
<dbReference type="UniPathway" id="UPA00275">
    <property type="reaction ID" value="UER00399"/>
</dbReference>
<comment type="pathway">
    <text evidence="4 14">Cofactor biosynthesis; riboflavin biosynthesis; 2-hydroxy-3-oxobutyl phosphate from D-ribulose 5-phosphate: step 1/1.</text>
</comment>
<dbReference type="eggNOG" id="COG0108">
    <property type="taxonomic scope" value="Bacteria"/>
</dbReference>
<feature type="site" description="Essential for catalytic activity" evidence="14">
    <location>
        <position position="128"/>
    </location>
</feature>
<proteinExistence type="inferred from homology"/>
<comment type="catalytic activity">
    <reaction evidence="1 14">
        <text>D-ribulose 5-phosphate = (2S)-2-hydroxy-3-oxobutyl phosphate + formate + H(+)</text>
        <dbReference type="Rhea" id="RHEA:18457"/>
        <dbReference type="ChEBI" id="CHEBI:15378"/>
        <dbReference type="ChEBI" id="CHEBI:15740"/>
        <dbReference type="ChEBI" id="CHEBI:58121"/>
        <dbReference type="ChEBI" id="CHEBI:58830"/>
        <dbReference type="EC" id="4.1.99.12"/>
    </reaction>
</comment>
<dbReference type="STRING" id="502025.Hoch_3479"/>
<evidence type="ECO:0000256" key="15">
    <source>
        <dbReference type="SAM" id="MobiDB-lite"/>
    </source>
</evidence>
<evidence type="ECO:0000259" key="16">
    <source>
        <dbReference type="Pfam" id="PF00925"/>
    </source>
</evidence>
<feature type="domain" description="GTP cyclohydrolase II" evidence="16">
    <location>
        <begin position="226"/>
        <end position="373"/>
    </location>
</feature>
<dbReference type="GO" id="GO:0003935">
    <property type="term" value="F:GTP cyclohydrolase II activity"/>
    <property type="evidence" value="ECO:0007669"/>
    <property type="project" value="TreeGrafter"/>
</dbReference>
<feature type="binding site" evidence="14">
    <location>
        <position position="30"/>
    </location>
    <ligand>
        <name>Mg(2+)</name>
        <dbReference type="ChEBI" id="CHEBI:18420"/>
        <label>2</label>
    </ligand>
</feature>
<evidence type="ECO:0000313" key="17">
    <source>
        <dbReference type="EMBL" id="ACY15981.1"/>
    </source>
</evidence>
<dbReference type="FunFam" id="3.90.870.10:FF:000001">
    <property type="entry name" value="Riboflavin biosynthesis protein RibBA"/>
    <property type="match status" value="1"/>
</dbReference>
<protein>
    <recommendedName>
        <fullName evidence="8 14">3,4-dihydroxy-2-butanone 4-phosphate synthase</fullName>
        <shortName evidence="14">DHBP synthase</shortName>
        <ecNumber evidence="7 14">4.1.99.12</ecNumber>
    </recommendedName>
</protein>
<dbReference type="OrthoDB" id="9793111at2"/>
<dbReference type="GO" id="GO:0005829">
    <property type="term" value="C:cytosol"/>
    <property type="evidence" value="ECO:0007669"/>
    <property type="project" value="TreeGrafter"/>
</dbReference>
<organism evidence="17 18">
    <name type="scientific">Haliangium ochraceum (strain DSM 14365 / JCM 11303 / SMP-2)</name>
    <dbReference type="NCBI Taxonomy" id="502025"/>
    <lineage>
        <taxon>Bacteria</taxon>
        <taxon>Pseudomonadati</taxon>
        <taxon>Myxococcota</taxon>
        <taxon>Polyangia</taxon>
        <taxon>Haliangiales</taxon>
        <taxon>Kofleriaceae</taxon>
        <taxon>Haliangium</taxon>
    </lineage>
</organism>
<feature type="compositionally biased region" description="Low complexity" evidence="15">
    <location>
        <begin position="382"/>
        <end position="408"/>
    </location>
</feature>
<dbReference type="SUPFAM" id="SSF55821">
    <property type="entry name" value="YrdC/RibB"/>
    <property type="match status" value="1"/>
</dbReference>
<dbReference type="InterPro" id="IPR017945">
    <property type="entry name" value="DHBP_synth_RibB-like_a/b_dom"/>
</dbReference>
<dbReference type="PANTHER" id="PTHR21327:SF18">
    <property type="entry name" value="3,4-DIHYDROXY-2-BUTANONE 4-PHOSPHATE SYNTHASE"/>
    <property type="match status" value="1"/>
</dbReference>
<dbReference type="GO" id="GO:0000287">
    <property type="term" value="F:magnesium ion binding"/>
    <property type="evidence" value="ECO:0007669"/>
    <property type="project" value="UniProtKB-UniRule"/>
</dbReference>
<evidence type="ECO:0000313" key="18">
    <source>
        <dbReference type="Proteomes" id="UP000001880"/>
    </source>
</evidence>
<evidence type="ECO:0000256" key="2">
    <source>
        <dbReference type="ARBA" id="ARBA00001936"/>
    </source>
</evidence>
<reference evidence="17 18" key="1">
    <citation type="journal article" date="2010" name="Stand. Genomic Sci.">
        <title>Complete genome sequence of Haliangium ochraceum type strain (SMP-2).</title>
        <authorList>
            <consortium name="US DOE Joint Genome Institute (JGI-PGF)"/>
            <person name="Ivanova N."/>
            <person name="Daum C."/>
            <person name="Lang E."/>
            <person name="Abt B."/>
            <person name="Kopitz M."/>
            <person name="Saunders E."/>
            <person name="Lapidus A."/>
            <person name="Lucas S."/>
            <person name="Glavina Del Rio T."/>
            <person name="Nolan M."/>
            <person name="Tice H."/>
            <person name="Copeland A."/>
            <person name="Cheng J.F."/>
            <person name="Chen F."/>
            <person name="Bruce D."/>
            <person name="Goodwin L."/>
            <person name="Pitluck S."/>
            <person name="Mavromatis K."/>
            <person name="Pati A."/>
            <person name="Mikhailova N."/>
            <person name="Chen A."/>
            <person name="Palaniappan K."/>
            <person name="Land M."/>
            <person name="Hauser L."/>
            <person name="Chang Y.J."/>
            <person name="Jeffries C.D."/>
            <person name="Detter J.C."/>
            <person name="Brettin T."/>
            <person name="Rohde M."/>
            <person name="Goker M."/>
            <person name="Bristow J."/>
            <person name="Markowitz V."/>
            <person name="Eisen J.A."/>
            <person name="Hugenholtz P."/>
            <person name="Kyrpides N.C."/>
            <person name="Klenk H.P."/>
        </authorList>
    </citation>
    <scope>NUCLEOTIDE SEQUENCE [LARGE SCALE GENOMIC DNA]</scope>
    <source>
        <strain evidence="18">DSM 14365 / CIP 107738 / JCM 11303 / AJ 13395 / SMP-2</strain>
    </source>
</reference>
<feature type="site" description="Essential for catalytic activity" evidence="14">
    <location>
        <position position="166"/>
    </location>
</feature>
<dbReference type="GO" id="GO:0009231">
    <property type="term" value="P:riboflavin biosynthetic process"/>
    <property type="evidence" value="ECO:0007669"/>
    <property type="project" value="UniProtKB-UniRule"/>
</dbReference>
<dbReference type="InterPro" id="IPR032677">
    <property type="entry name" value="GTP_cyclohydro_II"/>
</dbReference>
<sequence>MKSAIERVLRALDDIRDGKMVILVDDEDRENEGDLTMAAEAVTPEAINFMARYGRGLICLTLEERQIRQLKLPMMVSENQATLETAFTVSVEARHGVTTGISASDRATTIRAAIAADARPEDLVSPGHIFPLKARPGGVLVRTGQTEGSVDLARLAGLKPAGVICEIMRDDGEMARMPDLERFSEEHGVAIVSIADIIAYRLQRERIVRCLTSGPMRPAFLGPGEPFQCAIYGAQVEDTEYMALVRGDVAAAGAADEAVLVRVQSVSPVGDTFGVKPELAAALRTIDDAGVGVCLYVYNKARSSLEHDFRKHALREAIEPPAGGGAHSETLRDFGLGAQVLADLGCHKVRLLSNSSRRIAGIEGFGIEVVERVAIDIDGEGASPRPTLRSLPSSEPSSGESATGGDET</sequence>
<dbReference type="Proteomes" id="UP000001880">
    <property type="component" value="Chromosome"/>
</dbReference>
<dbReference type="NCBIfam" id="TIGR00506">
    <property type="entry name" value="ribB"/>
    <property type="match status" value="1"/>
</dbReference>
<dbReference type="Pfam" id="PF00925">
    <property type="entry name" value="GTP_cyclohydro2"/>
    <property type="match status" value="1"/>
</dbReference>